<dbReference type="PRINTS" id="PR00081">
    <property type="entry name" value="GDHRDH"/>
</dbReference>
<dbReference type="InterPro" id="IPR057571">
    <property type="entry name" value="SDR_PhqE-like"/>
</dbReference>
<dbReference type="InterPro" id="IPR002347">
    <property type="entry name" value="SDR_fam"/>
</dbReference>
<keyword evidence="5" id="KW-1185">Reference proteome</keyword>
<organism evidence="4 5">
    <name type="scientific">Sanghuangporus baumii</name>
    <name type="common">Phellinus baumii</name>
    <dbReference type="NCBI Taxonomy" id="108892"/>
    <lineage>
        <taxon>Eukaryota</taxon>
        <taxon>Fungi</taxon>
        <taxon>Dikarya</taxon>
        <taxon>Basidiomycota</taxon>
        <taxon>Agaricomycotina</taxon>
        <taxon>Agaricomycetes</taxon>
        <taxon>Hymenochaetales</taxon>
        <taxon>Hymenochaetaceae</taxon>
        <taxon>Sanghuangporus</taxon>
    </lineage>
</organism>
<proteinExistence type="inferred from homology"/>
<keyword evidence="2" id="KW-0521">NADP</keyword>
<dbReference type="OrthoDB" id="294295at2759"/>
<evidence type="ECO:0000313" key="4">
    <source>
        <dbReference type="EMBL" id="OCB92034.1"/>
    </source>
</evidence>
<name>A0A9Q5I5I0_SANBA</name>
<dbReference type="Pfam" id="PF23441">
    <property type="entry name" value="SDR"/>
    <property type="match status" value="1"/>
</dbReference>
<evidence type="ECO:0000256" key="3">
    <source>
        <dbReference type="ARBA" id="ARBA00023002"/>
    </source>
</evidence>
<gene>
    <name evidence="4" type="ORF">A7U60_g650</name>
</gene>
<dbReference type="GO" id="GO:0016491">
    <property type="term" value="F:oxidoreductase activity"/>
    <property type="evidence" value="ECO:0007669"/>
    <property type="project" value="UniProtKB-KW"/>
</dbReference>
<dbReference type="EMBL" id="LNZH02000041">
    <property type="protein sequence ID" value="OCB92034.1"/>
    <property type="molecule type" value="Genomic_DNA"/>
</dbReference>
<evidence type="ECO:0000313" key="5">
    <source>
        <dbReference type="Proteomes" id="UP000757232"/>
    </source>
</evidence>
<dbReference type="InterPro" id="IPR051122">
    <property type="entry name" value="SDR_DHRS6-like"/>
</dbReference>
<comment type="caution">
    <text evidence="4">The sequence shown here is derived from an EMBL/GenBank/DDBJ whole genome shotgun (WGS) entry which is preliminary data.</text>
</comment>
<dbReference type="SUPFAM" id="SSF51735">
    <property type="entry name" value="NAD(P)-binding Rossmann-fold domains"/>
    <property type="match status" value="1"/>
</dbReference>
<dbReference type="InterPro" id="IPR036291">
    <property type="entry name" value="NAD(P)-bd_dom_sf"/>
</dbReference>
<keyword evidence="3" id="KW-0560">Oxidoreductase</keyword>
<dbReference type="Proteomes" id="UP000757232">
    <property type="component" value="Unassembled WGS sequence"/>
</dbReference>
<dbReference type="PANTHER" id="PTHR43477">
    <property type="entry name" value="DIHYDROANTICAPSIN 7-DEHYDROGENASE"/>
    <property type="match status" value="1"/>
</dbReference>
<evidence type="ECO:0000256" key="1">
    <source>
        <dbReference type="ARBA" id="ARBA00006484"/>
    </source>
</evidence>
<dbReference type="Gene3D" id="3.40.50.720">
    <property type="entry name" value="NAD(P)-binding Rossmann-like Domain"/>
    <property type="match status" value="1"/>
</dbReference>
<protein>
    <submittedName>
        <fullName evidence="4">NAD-binding protein</fullName>
    </submittedName>
</protein>
<dbReference type="PANTHER" id="PTHR43477:SF1">
    <property type="entry name" value="DIHYDROANTICAPSIN 7-DEHYDROGENASE"/>
    <property type="match status" value="1"/>
</dbReference>
<accession>A0A9Q5I5I0</accession>
<evidence type="ECO:0000256" key="2">
    <source>
        <dbReference type="ARBA" id="ARBA00022857"/>
    </source>
</evidence>
<dbReference type="AlphaFoldDB" id="A0A9Q5I5I0"/>
<reference evidence="4" key="1">
    <citation type="submission" date="2016-06" db="EMBL/GenBank/DDBJ databases">
        <title>Draft Genome sequence of the fungus Inonotus baumii.</title>
        <authorList>
            <person name="Zhu H."/>
            <person name="Lin W."/>
        </authorList>
    </citation>
    <scope>NUCLEOTIDE SEQUENCE</scope>
    <source>
        <strain evidence="4">821</strain>
    </source>
</reference>
<comment type="similarity">
    <text evidence="1">Belongs to the short-chain dehydrogenases/reductases (SDR) family.</text>
</comment>
<sequence>MATLAGKTILIIGGSSGIGYGVAKASLLSRASKVIIASSSKAKVEAALVRLKGDITVAGSTVEGTASGEVVDVKDSKNVKELLEHVGEIDHLVLTSGDPVRTFFPDMDLDANKDIFDVRFWGGFTAAQAAKIRPGGSITLTIGQILVKPKKGWSLTSGVLGAVDSLTRGLAVDLAPIRVNVISPGLVKTEFLDGFPTEMRGELEKHANALLVQHIGQPDELAEAYLFCMKCQYITGQRIEVDGGGKFI</sequence>